<keyword evidence="2" id="KW-1133">Transmembrane helix</keyword>
<feature type="compositionally biased region" description="Basic and acidic residues" evidence="1">
    <location>
        <begin position="383"/>
        <end position="398"/>
    </location>
</feature>
<organism evidence="3">
    <name type="scientific">hydrothermal vent metagenome</name>
    <dbReference type="NCBI Taxonomy" id="652676"/>
    <lineage>
        <taxon>unclassified sequences</taxon>
        <taxon>metagenomes</taxon>
        <taxon>ecological metagenomes</taxon>
    </lineage>
</organism>
<dbReference type="Gene3D" id="3.20.20.80">
    <property type="entry name" value="Glycosidases"/>
    <property type="match status" value="1"/>
</dbReference>
<gene>
    <name evidence="3" type="ORF">MNBD_GAMMA10-2932</name>
</gene>
<feature type="region of interest" description="Disordered" evidence="1">
    <location>
        <begin position="795"/>
        <end position="816"/>
    </location>
</feature>
<dbReference type="AlphaFoldDB" id="A0A3B0XKE6"/>
<keyword evidence="2" id="KW-0472">Membrane</keyword>
<feature type="region of interest" description="Disordered" evidence="1">
    <location>
        <begin position="383"/>
        <end position="402"/>
    </location>
</feature>
<evidence type="ECO:0000313" key="3">
    <source>
        <dbReference type="EMBL" id="VAW68041.1"/>
    </source>
</evidence>
<feature type="transmembrane region" description="Helical" evidence="2">
    <location>
        <begin position="936"/>
        <end position="957"/>
    </location>
</feature>
<evidence type="ECO:0000256" key="2">
    <source>
        <dbReference type="SAM" id="Phobius"/>
    </source>
</evidence>
<proteinExistence type="predicted"/>
<feature type="transmembrane region" description="Helical" evidence="2">
    <location>
        <begin position="872"/>
        <end position="894"/>
    </location>
</feature>
<dbReference type="EMBL" id="UOFJ01000304">
    <property type="protein sequence ID" value="VAW68041.1"/>
    <property type="molecule type" value="Genomic_DNA"/>
</dbReference>
<name>A0A3B0XKE6_9ZZZZ</name>
<feature type="transmembrane region" description="Helical" evidence="2">
    <location>
        <begin position="906"/>
        <end position="924"/>
    </location>
</feature>
<feature type="compositionally biased region" description="Basic and acidic residues" evidence="1">
    <location>
        <begin position="801"/>
        <end position="816"/>
    </location>
</feature>
<sequence length="963" mass="108477">MKLFNGVKSMENKLTATKYMRALTAFFIAIITLPVIAMETGIEHEQNIDSRTVNKSRCEGIVAQYKQNHNSEIQRKLRAAYQNDACFEQIAHTLRTPLSDVNIGPITKTWINQYMNDYTEKTCAPDDALCIQARAYGQNSARSRLKAEQGLQPWMLTEEDISYFAMNSDVVTTLKAMNKKSYTTKSALLAVVKTELGMLEGMTPGLLAIYIRQLSEYVVSVKQKIITRNTLDTLIINDYLDMAAALQGYLDRPINETQFNELIKGVLRGAYQSVKPQVAVGEGAITPGQEAANIPAAPTVGQQRSRIKKATDIINLTATLANQYQINSYLLVEKAFPTIDRDITACVKNLANSAFHGKSAAEDTIKSMLRKIARLQAGNKVDKFSCEPENKPGDKDQPEVQGKTARIYKDGNESLDNEPYDKDALKHLMNRVNKSFYSTDLEPVQLSSLEEPCGECSLPMKGTNYGFYPYWQASVAYKELGLPVVNPAVVDFSVFSRIAYFALPIAADGKIEHKLHWKNTANIEDFVRSLKRYNVKRDLVLYSNSWQAWGAGKGESDTKQLVYGYAENHLTQIQELHESVKEAGGLSGITLFFEDYKSSSDANNIINYITHLHEQIKKNESNSASPHFDINIVLDIDWNYKSGNYCHVGNVDKAGETYFKEFENLLVNGDENNIVPNNIKEIASNFKANVKDGVERSLNIVSQSNKESIVTNLLVFLHEPSSRAKKCLRLQIEDEFHGGRRIEILRKVIPVLGRADLKENTDKFQQFEDDINYLKDNFGGIGLWPLPMSSAARPVVSEQGSQKEESQKKENQKEDADKVISVMQQSIKREYTQAYKNYIDYSTLGVIGEILHQPVLTRYFSVCSVMCPGRGWVIYVFVLLFSISTVSFIAYRVSCKARKFIVRVKWIDIALKIATVITAFIVLGCDPGWQPISNEILLLTIILMIIYAVYRGFFCGYEKEGDE</sequence>
<reference evidence="3" key="1">
    <citation type="submission" date="2018-06" db="EMBL/GenBank/DDBJ databases">
        <authorList>
            <person name="Zhirakovskaya E."/>
        </authorList>
    </citation>
    <scope>NUCLEOTIDE SEQUENCE</scope>
</reference>
<protein>
    <submittedName>
        <fullName evidence="3">Uncharacterized protein</fullName>
    </submittedName>
</protein>
<evidence type="ECO:0000256" key="1">
    <source>
        <dbReference type="SAM" id="MobiDB-lite"/>
    </source>
</evidence>
<accession>A0A3B0XKE6</accession>
<keyword evidence="2" id="KW-0812">Transmembrane</keyword>